<dbReference type="OrthoDB" id="191139at2759"/>
<dbReference type="PRINTS" id="PR00080">
    <property type="entry name" value="SDRFAMILY"/>
</dbReference>
<dbReference type="PRINTS" id="PR00081">
    <property type="entry name" value="GDHRDH"/>
</dbReference>
<feature type="compositionally biased region" description="Low complexity" evidence="2">
    <location>
        <begin position="169"/>
        <end position="190"/>
    </location>
</feature>
<feature type="region of interest" description="Disordered" evidence="2">
    <location>
        <begin position="1"/>
        <end position="26"/>
    </location>
</feature>
<keyword evidence="3" id="KW-0812">Transmembrane</keyword>
<gene>
    <name evidence="5" type="ORF">TBRA_LOCUS1415</name>
</gene>
<dbReference type="PANTHER" id="PTHR43157">
    <property type="entry name" value="PHOSPHATIDYLINOSITOL-GLYCAN BIOSYNTHESIS CLASS F PROTEIN-RELATED"/>
    <property type="match status" value="1"/>
</dbReference>
<evidence type="ECO:0000256" key="2">
    <source>
        <dbReference type="SAM" id="MobiDB-lite"/>
    </source>
</evidence>
<dbReference type="InterPro" id="IPR036291">
    <property type="entry name" value="NAD(P)-bd_dom_sf"/>
</dbReference>
<feature type="domain" description="CIZ1 C2H2-type zinc finger" evidence="4">
    <location>
        <begin position="319"/>
        <end position="346"/>
    </location>
</feature>
<feature type="compositionally biased region" description="Polar residues" evidence="2">
    <location>
        <begin position="197"/>
        <end position="207"/>
    </location>
</feature>
<dbReference type="PANTHER" id="PTHR43157:SF31">
    <property type="entry name" value="PHOSPHATIDYLINOSITOL-GLYCAN BIOSYNTHESIS CLASS F PROTEIN"/>
    <property type="match status" value="1"/>
</dbReference>
<dbReference type="AlphaFoldDB" id="A0A6H5HUY1"/>
<proteinExistence type="predicted"/>
<keyword evidence="3" id="KW-0472">Membrane</keyword>
<feature type="compositionally biased region" description="Basic and acidic residues" evidence="2">
    <location>
        <begin position="208"/>
        <end position="225"/>
    </location>
</feature>
<feature type="region of interest" description="Disordered" evidence="2">
    <location>
        <begin position="381"/>
        <end position="419"/>
    </location>
</feature>
<feature type="region of interest" description="Disordered" evidence="2">
    <location>
        <begin position="116"/>
        <end position="288"/>
    </location>
</feature>
<evidence type="ECO:0000259" key="4">
    <source>
        <dbReference type="Pfam" id="PF23330"/>
    </source>
</evidence>
<keyword evidence="6" id="KW-1185">Reference proteome</keyword>
<dbReference type="CDD" id="cd05327">
    <property type="entry name" value="retinol-DH_like_SDR_c_like"/>
    <property type="match status" value="1"/>
</dbReference>
<evidence type="ECO:0000256" key="1">
    <source>
        <dbReference type="ARBA" id="ARBA00023002"/>
    </source>
</evidence>
<accession>A0A6H5HUY1</accession>
<feature type="compositionally biased region" description="Basic and acidic residues" evidence="2">
    <location>
        <begin position="239"/>
        <end position="277"/>
    </location>
</feature>
<reference evidence="5 6" key="1">
    <citation type="submission" date="2020-02" db="EMBL/GenBank/DDBJ databases">
        <authorList>
            <person name="Ferguson B K."/>
        </authorList>
    </citation>
    <scope>NUCLEOTIDE SEQUENCE [LARGE SCALE GENOMIC DNA]</scope>
</reference>
<evidence type="ECO:0000313" key="5">
    <source>
        <dbReference type="EMBL" id="CAB0029377.1"/>
    </source>
</evidence>
<sequence length="849" mass="94589">MSFNRGMKRDYGNNRNNFSNNRNMGGGGGNNIASRLGNIVGGGGGGGGGGVGGGVGVGNVNPWEGGMMPGGRGILPTPNNNISLASPQAQLAIASNLISNLLRNQQDTQTQVPSLLSLGNNFNAPNSNYNNQQNYNQGRFDRIGRQNMKNQRPQPYNKMGNRARDGVVGRRPQQNRNQSGNQRQNGNQNQRNDRSSKANSPSKQNLNIKKESQEKTSDKTNEKAEASVALSEENDDSEESKKREWKDEKKEVFPDNKKDEPMKSEDETANKEDEKSGNKRSAARHAESRYADVPMSSMFCHVCKKHMWDGALNVDLNVREYCTMCDLNFFGTLSSHRKGEKHQQLKTFLHPRCLSCSKEFPSRIEYDEHCLTPAHMKNACEQEEKKKSNKKDKLGKGESEVRSAEDEEKDLGSDSKSDKIDDLADSKVELSSSSFKQHSLHWLLQHEFNACRCPCTYSMPRSGFHESTARRHSSSSVIGAVEQAAANASRRRPAAVGMLFALPVIFCSTIMVAVVGYSALRPFKLRFVYDFCRNHLNYNYVAIKNIVEDRLQARNNKTELPKLTGKVAVVTGGARGIGVEIVRMLLQCDVEVVIACRNESAAEKTIANIRKSGVTSGKTRVIKIDNANLDSVRKFVTEFKKHYSKLDILINNAGIMFTPYGETEDGFENQYGVNYLSHFLLTLLLVPLLSKAGTEERYSRVVNVSSCAHLLGDIRFDDINHKKNFITGEAYAQSKLAQLLFTKKLAKLFQEKQLPIQVNAVHPGVVATDLFDYSYLYYFKPLSKIFFKTPVEGATPIVYAAVNPTIEKKSGMYISNCQDSPINPLADDESLQNQLFDLSLKQTQIDATF</sequence>
<dbReference type="EMBL" id="CADCXV010000313">
    <property type="protein sequence ID" value="CAB0029377.1"/>
    <property type="molecule type" value="Genomic_DNA"/>
</dbReference>
<feature type="compositionally biased region" description="Low complexity" evidence="2">
    <location>
        <begin position="13"/>
        <end position="23"/>
    </location>
</feature>
<dbReference type="GO" id="GO:0016491">
    <property type="term" value="F:oxidoreductase activity"/>
    <property type="evidence" value="ECO:0007669"/>
    <property type="project" value="UniProtKB-KW"/>
</dbReference>
<feature type="compositionally biased region" description="Low complexity" evidence="2">
    <location>
        <begin position="120"/>
        <end position="137"/>
    </location>
</feature>
<dbReference type="InterPro" id="IPR002347">
    <property type="entry name" value="SDR_fam"/>
</dbReference>
<dbReference type="Pfam" id="PF23330">
    <property type="entry name" value="zf-C2H2_14"/>
    <property type="match status" value="1"/>
</dbReference>
<keyword evidence="3" id="KW-1133">Transmembrane helix</keyword>
<dbReference type="SUPFAM" id="SSF51735">
    <property type="entry name" value="NAD(P)-binding Rossmann-fold domains"/>
    <property type="match status" value="1"/>
</dbReference>
<dbReference type="Gene3D" id="3.40.50.720">
    <property type="entry name" value="NAD(P)-binding Rossmann-like Domain"/>
    <property type="match status" value="1"/>
</dbReference>
<organism evidence="5 6">
    <name type="scientific">Trichogramma brassicae</name>
    <dbReference type="NCBI Taxonomy" id="86971"/>
    <lineage>
        <taxon>Eukaryota</taxon>
        <taxon>Metazoa</taxon>
        <taxon>Ecdysozoa</taxon>
        <taxon>Arthropoda</taxon>
        <taxon>Hexapoda</taxon>
        <taxon>Insecta</taxon>
        <taxon>Pterygota</taxon>
        <taxon>Neoptera</taxon>
        <taxon>Endopterygota</taxon>
        <taxon>Hymenoptera</taxon>
        <taxon>Apocrita</taxon>
        <taxon>Proctotrupomorpha</taxon>
        <taxon>Chalcidoidea</taxon>
        <taxon>Trichogrammatidae</taxon>
        <taxon>Trichogramma</taxon>
    </lineage>
</organism>
<dbReference type="InterPro" id="IPR056345">
    <property type="entry name" value="Znf-C2H2_CIZ1"/>
</dbReference>
<feature type="transmembrane region" description="Helical" evidence="3">
    <location>
        <begin position="499"/>
        <end position="520"/>
    </location>
</feature>
<name>A0A6H5HUY1_9HYME</name>
<evidence type="ECO:0000256" key="3">
    <source>
        <dbReference type="SAM" id="Phobius"/>
    </source>
</evidence>
<protein>
    <recommendedName>
        <fullName evidence="4">CIZ1 C2H2-type zinc finger domain-containing protein</fullName>
    </recommendedName>
</protein>
<dbReference type="Pfam" id="PF00106">
    <property type="entry name" value="adh_short"/>
    <property type="match status" value="1"/>
</dbReference>
<dbReference type="Proteomes" id="UP000479190">
    <property type="component" value="Unassembled WGS sequence"/>
</dbReference>
<keyword evidence="1" id="KW-0560">Oxidoreductase</keyword>
<evidence type="ECO:0000313" key="6">
    <source>
        <dbReference type="Proteomes" id="UP000479190"/>
    </source>
</evidence>